<gene>
    <name evidence="3" type="ORF">D3H65_24495</name>
</gene>
<protein>
    <submittedName>
        <fullName evidence="3">Polyisoprenoid-binding protein</fullName>
    </submittedName>
</protein>
<dbReference type="InterPro" id="IPR036761">
    <property type="entry name" value="TTHA0802/YceI-like_sf"/>
</dbReference>
<dbReference type="Gene3D" id="2.40.128.110">
    <property type="entry name" value="Lipid/polyisoprenoid-binding, YceI-like"/>
    <property type="match status" value="1"/>
</dbReference>
<dbReference type="PANTHER" id="PTHR34406:SF1">
    <property type="entry name" value="PROTEIN YCEI"/>
    <property type="match status" value="1"/>
</dbReference>
<feature type="domain" description="Lipid/polyisoprenoid-binding YceI-like" evidence="2">
    <location>
        <begin position="42"/>
        <end position="210"/>
    </location>
</feature>
<name>A0A3B7MU89_9BACT</name>
<accession>A0A3B7MU89</accession>
<dbReference type="OrthoDB" id="9811006at2"/>
<evidence type="ECO:0000313" key="4">
    <source>
        <dbReference type="Proteomes" id="UP000263900"/>
    </source>
</evidence>
<dbReference type="InterPro" id="IPR007372">
    <property type="entry name" value="Lipid/polyisoprenoid-bd_YceI"/>
</dbReference>
<evidence type="ECO:0000313" key="3">
    <source>
        <dbReference type="EMBL" id="AXY76953.1"/>
    </source>
</evidence>
<keyword evidence="4" id="KW-1185">Reference proteome</keyword>
<evidence type="ECO:0000256" key="1">
    <source>
        <dbReference type="SAM" id="SignalP"/>
    </source>
</evidence>
<keyword evidence="1" id="KW-0732">Signal</keyword>
<dbReference type="AlphaFoldDB" id="A0A3B7MU89"/>
<proteinExistence type="predicted"/>
<dbReference type="KEGG" id="pseg:D3H65_24495"/>
<dbReference type="SUPFAM" id="SSF101874">
    <property type="entry name" value="YceI-like"/>
    <property type="match status" value="1"/>
</dbReference>
<dbReference type="Proteomes" id="UP000263900">
    <property type="component" value="Chromosome"/>
</dbReference>
<feature type="signal peptide" evidence="1">
    <location>
        <begin position="1"/>
        <end position="19"/>
    </location>
</feature>
<dbReference type="RefSeq" id="WP_119052829.1">
    <property type="nucleotide sequence ID" value="NZ_CP032157.1"/>
</dbReference>
<dbReference type="SMART" id="SM00867">
    <property type="entry name" value="YceI"/>
    <property type="match status" value="1"/>
</dbReference>
<sequence length="213" mass="23139">MKKLLLAATVFIAAGAALVAFRSAPSTPGKITAPAPAPRAGKWTLDKSHSNVRFTITHNVVSELDGAFTTFDGSLESTKADYSDAKITFTIEVASISTYNENRDKHLKSADFFDAEKFPQIKFESTAFKPLGGNKYKLEGNMTVKDITKAVSFDVTFGGTINTQRGAKAGFKAKTTINRFDYNLKWDRATEAGGLVVGKDVEVTINTELNEVK</sequence>
<dbReference type="PANTHER" id="PTHR34406">
    <property type="entry name" value="PROTEIN YCEI"/>
    <property type="match status" value="1"/>
</dbReference>
<dbReference type="EMBL" id="CP032157">
    <property type="protein sequence ID" value="AXY76953.1"/>
    <property type="molecule type" value="Genomic_DNA"/>
</dbReference>
<dbReference type="Pfam" id="PF04264">
    <property type="entry name" value="YceI"/>
    <property type="match status" value="1"/>
</dbReference>
<organism evidence="3 4">
    <name type="scientific">Paraflavitalea soli</name>
    <dbReference type="NCBI Taxonomy" id="2315862"/>
    <lineage>
        <taxon>Bacteria</taxon>
        <taxon>Pseudomonadati</taxon>
        <taxon>Bacteroidota</taxon>
        <taxon>Chitinophagia</taxon>
        <taxon>Chitinophagales</taxon>
        <taxon>Chitinophagaceae</taxon>
        <taxon>Paraflavitalea</taxon>
    </lineage>
</organism>
<reference evidence="3 4" key="1">
    <citation type="submission" date="2018-09" db="EMBL/GenBank/DDBJ databases">
        <title>Genome sequencing of strain 6GH32-13.</title>
        <authorList>
            <person name="Weon H.-Y."/>
            <person name="Heo J."/>
            <person name="Kwon S.-W."/>
        </authorList>
    </citation>
    <scope>NUCLEOTIDE SEQUENCE [LARGE SCALE GENOMIC DNA]</scope>
    <source>
        <strain evidence="3 4">5GH32-13</strain>
    </source>
</reference>
<evidence type="ECO:0000259" key="2">
    <source>
        <dbReference type="SMART" id="SM00867"/>
    </source>
</evidence>
<feature type="chain" id="PRO_5017774445" evidence="1">
    <location>
        <begin position="20"/>
        <end position="213"/>
    </location>
</feature>